<evidence type="ECO:0000313" key="2">
    <source>
        <dbReference type="Proteomes" id="UP001234178"/>
    </source>
</evidence>
<comment type="caution">
    <text evidence="1">The sequence shown here is derived from an EMBL/GenBank/DDBJ whole genome shotgun (WGS) entry which is preliminary data.</text>
</comment>
<name>A0ABQ9ZF39_9CRUS</name>
<reference evidence="1 2" key="1">
    <citation type="journal article" date="2023" name="Nucleic Acids Res.">
        <title>The hologenome of Daphnia magna reveals possible DNA methylation and microbiome-mediated evolution of the host genome.</title>
        <authorList>
            <person name="Chaturvedi A."/>
            <person name="Li X."/>
            <person name="Dhandapani V."/>
            <person name="Marshall H."/>
            <person name="Kissane S."/>
            <person name="Cuenca-Cambronero M."/>
            <person name="Asole G."/>
            <person name="Calvet F."/>
            <person name="Ruiz-Romero M."/>
            <person name="Marangio P."/>
            <person name="Guigo R."/>
            <person name="Rago D."/>
            <person name="Mirbahai L."/>
            <person name="Eastwood N."/>
            <person name="Colbourne J.K."/>
            <person name="Zhou J."/>
            <person name="Mallon E."/>
            <person name="Orsini L."/>
        </authorList>
    </citation>
    <scope>NUCLEOTIDE SEQUENCE [LARGE SCALE GENOMIC DNA]</scope>
    <source>
        <strain evidence="1">LRV0_1</strain>
    </source>
</reference>
<evidence type="ECO:0000313" key="1">
    <source>
        <dbReference type="EMBL" id="KAK4011549.1"/>
    </source>
</evidence>
<protein>
    <submittedName>
        <fullName evidence="1">Uncharacterized protein</fullName>
    </submittedName>
</protein>
<dbReference type="EMBL" id="JAOYFB010000003">
    <property type="protein sequence ID" value="KAK4011549.1"/>
    <property type="molecule type" value="Genomic_DNA"/>
</dbReference>
<gene>
    <name evidence="1" type="ORF">OUZ56_020667</name>
</gene>
<keyword evidence="2" id="KW-1185">Reference proteome</keyword>
<sequence>MTGQNHSPTKHSVISPIRVSMARLSRKLTAGLVGIDVDADETLDAILQLLEWLLGAVGGDSKSRLVIDPSSGDDSRTMQHCCSREKNVLLEHLWAVLVNWTVRAGDGSTTRNRMFACLTQLMRLCQQSLPPAQFALLASQPWNYTVVVDAIRCPSGASDEALELATALIQHSKTTMKSCDYSVIIVTFHRLFHCSFRILASPNVFRVSFVFRLFINGPLCGAGASI</sequence>
<accession>A0ABQ9ZF39</accession>
<proteinExistence type="predicted"/>
<organism evidence="1 2">
    <name type="scientific">Daphnia magna</name>
    <dbReference type="NCBI Taxonomy" id="35525"/>
    <lineage>
        <taxon>Eukaryota</taxon>
        <taxon>Metazoa</taxon>
        <taxon>Ecdysozoa</taxon>
        <taxon>Arthropoda</taxon>
        <taxon>Crustacea</taxon>
        <taxon>Branchiopoda</taxon>
        <taxon>Diplostraca</taxon>
        <taxon>Cladocera</taxon>
        <taxon>Anomopoda</taxon>
        <taxon>Daphniidae</taxon>
        <taxon>Daphnia</taxon>
    </lineage>
</organism>
<dbReference type="Proteomes" id="UP001234178">
    <property type="component" value="Unassembled WGS sequence"/>
</dbReference>